<proteinExistence type="inferred from homology"/>
<dbReference type="EC" id="5.1.3.1" evidence="7 10"/>
<dbReference type="SUPFAM" id="SSF51366">
    <property type="entry name" value="Ribulose-phoshate binding barrel"/>
    <property type="match status" value="1"/>
</dbReference>
<dbReference type="InterPro" id="IPR000056">
    <property type="entry name" value="Ribul_P_3_epim-like"/>
</dbReference>
<feature type="binding site" evidence="10">
    <location>
        <position position="31"/>
    </location>
    <ligand>
        <name>a divalent metal cation</name>
        <dbReference type="ChEBI" id="CHEBI:60240"/>
    </ligand>
</feature>
<feature type="binding site" evidence="10">
    <location>
        <position position="174"/>
    </location>
    <ligand>
        <name>a divalent metal cation</name>
        <dbReference type="ChEBI" id="CHEBI:60240"/>
    </ligand>
</feature>
<feature type="active site" description="Proton acceptor" evidence="10">
    <location>
        <position position="33"/>
    </location>
</feature>
<comment type="cofactor">
    <cofactor evidence="5">
        <name>Fe(2+)</name>
        <dbReference type="ChEBI" id="CHEBI:29033"/>
    </cofactor>
</comment>
<evidence type="ECO:0000256" key="1">
    <source>
        <dbReference type="ARBA" id="ARBA00001782"/>
    </source>
</evidence>
<keyword evidence="13" id="KW-1185">Reference proteome</keyword>
<feature type="binding site" evidence="10">
    <location>
        <position position="6"/>
    </location>
    <ligand>
        <name>substrate</name>
    </ligand>
</feature>
<evidence type="ECO:0000256" key="6">
    <source>
        <dbReference type="ARBA" id="ARBA00009541"/>
    </source>
</evidence>
<dbReference type="InterPro" id="IPR013785">
    <property type="entry name" value="Aldolase_TIM"/>
</dbReference>
<dbReference type="PIRSF" id="PIRSF001461">
    <property type="entry name" value="RPE"/>
    <property type="match status" value="1"/>
</dbReference>
<evidence type="ECO:0000256" key="3">
    <source>
        <dbReference type="ARBA" id="ARBA00001941"/>
    </source>
</evidence>
<evidence type="ECO:0000256" key="7">
    <source>
        <dbReference type="ARBA" id="ARBA00013188"/>
    </source>
</evidence>
<comment type="pathway">
    <text evidence="10">Carbohydrate degradation.</text>
</comment>
<dbReference type="CDD" id="cd00429">
    <property type="entry name" value="RPE"/>
    <property type="match status" value="1"/>
</dbReference>
<protein>
    <recommendedName>
        <fullName evidence="7 10">Ribulose-phosphate 3-epimerase</fullName>
        <ecNumber evidence="7 10">5.1.3.1</ecNumber>
    </recommendedName>
</protein>
<dbReference type="PROSITE" id="PS01085">
    <property type="entry name" value="RIBUL_P_3_EPIMER_1"/>
    <property type="match status" value="1"/>
</dbReference>
<comment type="catalytic activity">
    <reaction evidence="1 10 11">
        <text>D-ribulose 5-phosphate = D-xylulose 5-phosphate</text>
        <dbReference type="Rhea" id="RHEA:13677"/>
        <dbReference type="ChEBI" id="CHEBI:57737"/>
        <dbReference type="ChEBI" id="CHEBI:58121"/>
        <dbReference type="EC" id="5.1.3.1"/>
    </reaction>
</comment>
<name>A0ABW8T8X1_9CLOT</name>
<comment type="function">
    <text evidence="10">Catalyzes the reversible epimerization of D-ribulose 5-phosphate to D-xylulose 5-phosphate.</text>
</comment>
<accession>A0ABW8T8X1</accession>
<dbReference type="Proteomes" id="UP001623592">
    <property type="component" value="Unassembled WGS sequence"/>
</dbReference>
<evidence type="ECO:0000256" key="11">
    <source>
        <dbReference type="PIRNR" id="PIRNR001461"/>
    </source>
</evidence>
<keyword evidence="9 10" id="KW-0413">Isomerase</keyword>
<comment type="cofactor">
    <cofactor evidence="3">
        <name>Co(2+)</name>
        <dbReference type="ChEBI" id="CHEBI:48828"/>
    </cofactor>
</comment>
<evidence type="ECO:0000256" key="5">
    <source>
        <dbReference type="ARBA" id="ARBA00001954"/>
    </source>
</evidence>
<dbReference type="NCBIfam" id="NF004076">
    <property type="entry name" value="PRK05581.1-4"/>
    <property type="match status" value="1"/>
</dbReference>
<evidence type="ECO:0000256" key="10">
    <source>
        <dbReference type="HAMAP-Rule" id="MF_02227"/>
    </source>
</evidence>
<evidence type="ECO:0000256" key="4">
    <source>
        <dbReference type="ARBA" id="ARBA00001947"/>
    </source>
</evidence>
<comment type="cofactor">
    <cofactor evidence="2">
        <name>Mn(2+)</name>
        <dbReference type="ChEBI" id="CHEBI:29035"/>
    </cofactor>
</comment>
<dbReference type="InterPro" id="IPR011060">
    <property type="entry name" value="RibuloseP-bd_barrel"/>
</dbReference>
<dbReference type="Gene3D" id="3.20.20.70">
    <property type="entry name" value="Aldolase class I"/>
    <property type="match status" value="1"/>
</dbReference>
<keyword evidence="8 10" id="KW-0479">Metal-binding</keyword>
<dbReference type="Pfam" id="PF00834">
    <property type="entry name" value="Ribul_P_3_epim"/>
    <property type="match status" value="1"/>
</dbReference>
<dbReference type="HAMAP" id="MF_02227">
    <property type="entry name" value="RPE"/>
    <property type="match status" value="1"/>
</dbReference>
<comment type="cofactor">
    <cofactor evidence="10">
        <name>a divalent metal cation</name>
        <dbReference type="ChEBI" id="CHEBI:60240"/>
    </cofactor>
    <text evidence="10">Binds 1 divalent metal cation per subunit.</text>
</comment>
<organism evidence="12 13">
    <name type="scientific">Clostridium neuense</name>
    <dbReference type="NCBI Taxonomy" id="1728934"/>
    <lineage>
        <taxon>Bacteria</taxon>
        <taxon>Bacillati</taxon>
        <taxon>Bacillota</taxon>
        <taxon>Clostridia</taxon>
        <taxon>Eubacteriales</taxon>
        <taxon>Clostridiaceae</taxon>
        <taxon>Clostridium</taxon>
    </lineage>
</organism>
<feature type="binding site" evidence="10">
    <location>
        <position position="64"/>
    </location>
    <ligand>
        <name>substrate</name>
    </ligand>
</feature>
<evidence type="ECO:0000313" key="13">
    <source>
        <dbReference type="Proteomes" id="UP001623592"/>
    </source>
</evidence>
<dbReference type="EMBL" id="JBJIAA010000001">
    <property type="protein sequence ID" value="MFL0248875.1"/>
    <property type="molecule type" value="Genomic_DNA"/>
</dbReference>
<dbReference type="RefSeq" id="WP_406785554.1">
    <property type="nucleotide sequence ID" value="NZ_JBJIAA010000001.1"/>
</dbReference>
<evidence type="ECO:0000256" key="9">
    <source>
        <dbReference type="ARBA" id="ARBA00023235"/>
    </source>
</evidence>
<feature type="binding site" evidence="10">
    <location>
        <position position="33"/>
    </location>
    <ligand>
        <name>a divalent metal cation</name>
        <dbReference type="ChEBI" id="CHEBI:60240"/>
    </ligand>
</feature>
<dbReference type="PANTHER" id="PTHR11749">
    <property type="entry name" value="RIBULOSE-5-PHOSPHATE-3-EPIMERASE"/>
    <property type="match status" value="1"/>
</dbReference>
<evidence type="ECO:0000313" key="12">
    <source>
        <dbReference type="EMBL" id="MFL0248875.1"/>
    </source>
</evidence>
<comment type="caution">
    <text evidence="10">Lacks conserved residue(s) required for the propagation of feature annotation.</text>
</comment>
<reference evidence="12 13" key="1">
    <citation type="submission" date="2024-11" db="EMBL/GenBank/DDBJ databases">
        <authorList>
            <person name="Heng Y.C."/>
            <person name="Lim A.C.H."/>
            <person name="Lee J.K.Y."/>
            <person name="Kittelmann S."/>
        </authorList>
    </citation>
    <scope>NUCLEOTIDE SEQUENCE [LARGE SCALE GENOMIC DNA]</scope>
    <source>
        <strain evidence="12 13">WILCCON 0114</strain>
    </source>
</reference>
<dbReference type="NCBIfam" id="TIGR01163">
    <property type="entry name" value="rpe"/>
    <property type="match status" value="1"/>
</dbReference>
<comment type="caution">
    <text evidence="12">The sequence shown here is derived from an EMBL/GenBank/DDBJ whole genome shotgun (WGS) entry which is preliminary data.</text>
</comment>
<comment type="cofactor">
    <cofactor evidence="4">
        <name>Zn(2+)</name>
        <dbReference type="ChEBI" id="CHEBI:29105"/>
    </cofactor>
</comment>
<gene>
    <name evidence="10 12" type="primary">rpe</name>
    <name evidence="12" type="ORF">ACJDT4_00450</name>
</gene>
<evidence type="ECO:0000256" key="2">
    <source>
        <dbReference type="ARBA" id="ARBA00001936"/>
    </source>
</evidence>
<evidence type="ECO:0000256" key="8">
    <source>
        <dbReference type="ARBA" id="ARBA00022723"/>
    </source>
</evidence>
<dbReference type="InterPro" id="IPR026019">
    <property type="entry name" value="Ribul_P_3_epim"/>
</dbReference>
<feature type="active site" description="Proton donor" evidence="10">
    <location>
        <position position="174"/>
    </location>
</feature>
<keyword evidence="10 11" id="KW-0119">Carbohydrate metabolism</keyword>
<sequence length="221" mass="24257">MIIAPSIFNTNLLDLRKTISLVRDAGAEYLHIDVMDGHFVPNLSFGTGIVHDLKGSTELILDCHLMVEEPENIIDNFADAGADLITVHIEASRHIYRTMQVIKERGLLAGIAINPGTPVGSVSEILPLVDQVLVMTINPGVSGQKFIPAVLDKIKYFDDLRRKDNELKYKIEVDGNITDETIGYCLEAGADVFVSGGYIFGGDDIEGRIESLLKVGAKYER</sequence>
<feature type="binding site" evidence="10">
    <location>
        <position position="64"/>
    </location>
    <ligand>
        <name>a divalent metal cation</name>
        <dbReference type="ChEBI" id="CHEBI:60240"/>
    </ligand>
</feature>
<dbReference type="GO" id="GO:0004750">
    <property type="term" value="F:D-ribulose-phosphate 3-epimerase activity"/>
    <property type="evidence" value="ECO:0007669"/>
    <property type="project" value="UniProtKB-EC"/>
</dbReference>
<comment type="similarity">
    <text evidence="6 10 11">Belongs to the ribulose-phosphate 3-epimerase family.</text>
</comment>